<dbReference type="RefSeq" id="WP_146150256.1">
    <property type="nucleotide sequence ID" value="NZ_BSRZ01000001.1"/>
</dbReference>
<comment type="caution">
    <text evidence="2">The sequence shown here is derived from an EMBL/GenBank/DDBJ whole genome shotgun (WGS) entry which is preliminary data.</text>
</comment>
<sequence>MRLAPGVTFTRLPHGGGVLVNGTTLALTECGEPEAAVIEHLLAHGLPDEAEDAEFRPVAGLPPVAELPTGIDLPPEARPRPVAVLPDAGTGRPPAAVLRRTAEQMVEAGWLLDERRA</sequence>
<dbReference type="AlphaFoldDB" id="A0A9W6PSS0"/>
<dbReference type="Proteomes" id="UP001165124">
    <property type="component" value="Unassembled WGS sequence"/>
</dbReference>
<keyword evidence="3" id="KW-1185">Reference proteome</keyword>
<evidence type="ECO:0000256" key="1">
    <source>
        <dbReference type="SAM" id="MobiDB-lite"/>
    </source>
</evidence>
<protein>
    <submittedName>
        <fullName evidence="2">Uncharacterized protein</fullName>
    </submittedName>
</protein>
<dbReference type="EMBL" id="BSRZ01000001">
    <property type="protein sequence ID" value="GLW62546.1"/>
    <property type="molecule type" value="Genomic_DNA"/>
</dbReference>
<reference evidence="2" key="1">
    <citation type="submission" date="2023-02" db="EMBL/GenBank/DDBJ databases">
        <title>Actinomadura rubrobrunea NBRC 14622.</title>
        <authorList>
            <person name="Ichikawa N."/>
            <person name="Sato H."/>
            <person name="Tonouchi N."/>
        </authorList>
    </citation>
    <scope>NUCLEOTIDE SEQUENCE</scope>
    <source>
        <strain evidence="2">NBRC 14622</strain>
    </source>
</reference>
<evidence type="ECO:0000313" key="2">
    <source>
        <dbReference type="EMBL" id="GLW62546.1"/>
    </source>
</evidence>
<evidence type="ECO:0000313" key="3">
    <source>
        <dbReference type="Proteomes" id="UP001165124"/>
    </source>
</evidence>
<proteinExistence type="predicted"/>
<feature type="region of interest" description="Disordered" evidence="1">
    <location>
        <begin position="67"/>
        <end position="94"/>
    </location>
</feature>
<accession>A0A9W6PSS0</accession>
<dbReference type="NCBIfam" id="NF038044">
    <property type="entry name" value="act_def_assoc_B"/>
    <property type="match status" value="1"/>
</dbReference>
<gene>
    <name evidence="2" type="ORF">Arub01_07900</name>
</gene>
<name>A0A9W6PSS0_9ACTN</name>
<organism evidence="2 3">
    <name type="scientific">Actinomadura rubrobrunea</name>
    <dbReference type="NCBI Taxonomy" id="115335"/>
    <lineage>
        <taxon>Bacteria</taxon>
        <taxon>Bacillati</taxon>
        <taxon>Actinomycetota</taxon>
        <taxon>Actinomycetes</taxon>
        <taxon>Streptosporangiales</taxon>
        <taxon>Thermomonosporaceae</taxon>
        <taxon>Actinomadura</taxon>
    </lineage>
</organism>